<sequence>MTGNEVLLLVGTRPEAVKVAPVALALAAHPNIRPLLVHSGQHGSIVRDALAPFGLQPDESLDVRRSSGSQAELMAGLLPRLDELLDRRAPAAVLVQGDTTTTLAGALAAYWRRVPVVHLEAGLRTGNRDSPFPEEGNRQLVARIAALHLAPTARAARALRAESIPATDIVVTGNTVVDAVQHMALLDRPPVSAQFAAVERTLDGCAGRLILVTLHRRESWGAPMARMLNAICQVVEEHPDVHALLPVHPNPAVRAQLRAASGHHPRVQVTEPLDYPDLVRALRRSALVLTDSGGIQEEAPSFGVPVLVLRAVTERPEAIDAGCAWLVGTDPAVIVASARRLLAARPRPRVKRNPFGDGMAAARVVNALERLLAHRLGDDEAGEDEVVEFCVQ</sequence>
<dbReference type="InterPro" id="IPR029767">
    <property type="entry name" value="WecB-like"/>
</dbReference>
<name>S5TL57_9BACT</name>
<dbReference type="Gene3D" id="3.40.50.2000">
    <property type="entry name" value="Glycogen Phosphorylase B"/>
    <property type="match status" value="2"/>
</dbReference>
<protein>
    <recommendedName>
        <fullName evidence="3">UDP-N-acetylglucosamine 2-epimerase (non-hydrolyzing)</fullName>
        <ecNumber evidence="3">5.1.3.14</ecNumber>
    </recommendedName>
</protein>
<evidence type="ECO:0000256" key="1">
    <source>
        <dbReference type="ARBA" id="ARBA00023235"/>
    </source>
</evidence>
<evidence type="ECO:0000256" key="3">
    <source>
        <dbReference type="ARBA" id="ARBA00038858"/>
    </source>
</evidence>
<feature type="domain" description="UDP-N-acetylglucosamine 2-epimerase" evidence="5">
    <location>
        <begin position="25"/>
        <end position="369"/>
    </location>
</feature>
<evidence type="ECO:0000256" key="2">
    <source>
        <dbReference type="ARBA" id="ARBA00038209"/>
    </source>
</evidence>
<dbReference type="NCBIfam" id="TIGR00236">
    <property type="entry name" value="wecB"/>
    <property type="match status" value="1"/>
</dbReference>
<organism evidence="6">
    <name type="scientific">uncultured bacterium esnapd14</name>
    <dbReference type="NCBI Taxonomy" id="1366594"/>
    <lineage>
        <taxon>Bacteria</taxon>
        <taxon>environmental samples</taxon>
    </lineage>
</organism>
<evidence type="ECO:0000256" key="4">
    <source>
        <dbReference type="RuleBase" id="RU003513"/>
    </source>
</evidence>
<comment type="similarity">
    <text evidence="2 4">Belongs to the UDP-N-acetylglucosamine 2-epimerase family.</text>
</comment>
<proteinExistence type="inferred from homology"/>
<dbReference type="GO" id="GO:0008761">
    <property type="term" value="F:UDP-N-acetylglucosamine 2-epimerase activity"/>
    <property type="evidence" value="ECO:0007669"/>
    <property type="project" value="UniProtKB-EC"/>
</dbReference>
<dbReference type="AlphaFoldDB" id="S5TL57"/>
<dbReference type="PANTHER" id="PTHR43174">
    <property type="entry name" value="UDP-N-ACETYLGLUCOSAMINE 2-EPIMERASE"/>
    <property type="match status" value="1"/>
</dbReference>
<dbReference type="PANTHER" id="PTHR43174:SF2">
    <property type="entry name" value="UDP-N-ACETYLGLUCOSAMINE 2-EPIMERASE"/>
    <property type="match status" value="1"/>
</dbReference>
<evidence type="ECO:0000313" key="6">
    <source>
        <dbReference type="EMBL" id="AGS49685.1"/>
    </source>
</evidence>
<evidence type="ECO:0000259" key="5">
    <source>
        <dbReference type="Pfam" id="PF02350"/>
    </source>
</evidence>
<reference evidence="6" key="1">
    <citation type="journal article" date="2013" name="Proc. Natl. Acad. Sci. U.S.A.">
        <title>Mapping gene clusters within arrayed metagenomic libraries to expand the structural diversity of biomedically relevant natural products.</title>
        <authorList>
            <person name="Owen J.G."/>
            <person name="Reddy B.V."/>
            <person name="Ternei M.A."/>
            <person name="Charlop-Powers Z."/>
            <person name="Calle P.Y."/>
            <person name="Kim J.H."/>
            <person name="Brady S.F."/>
        </authorList>
    </citation>
    <scope>NUCLEOTIDE SEQUENCE</scope>
</reference>
<dbReference type="EMBL" id="KF264553">
    <property type="protein sequence ID" value="AGS49685.1"/>
    <property type="molecule type" value="Genomic_DNA"/>
</dbReference>
<dbReference type="SUPFAM" id="SSF53756">
    <property type="entry name" value="UDP-Glycosyltransferase/glycogen phosphorylase"/>
    <property type="match status" value="1"/>
</dbReference>
<dbReference type="EC" id="5.1.3.14" evidence="3"/>
<accession>S5TL57</accession>
<dbReference type="InterPro" id="IPR003331">
    <property type="entry name" value="UDP_GlcNAc_Epimerase_2_dom"/>
</dbReference>
<dbReference type="Pfam" id="PF02350">
    <property type="entry name" value="Epimerase_2"/>
    <property type="match status" value="1"/>
</dbReference>
<dbReference type="CDD" id="cd03786">
    <property type="entry name" value="GTB_UDP-GlcNAc_2-Epimerase"/>
    <property type="match status" value="1"/>
</dbReference>
<keyword evidence="1 4" id="KW-0413">Isomerase</keyword>